<dbReference type="EMBL" id="JAQMUH010000178">
    <property type="protein sequence ID" value="MDB9541026.1"/>
    <property type="molecule type" value="Genomic_DNA"/>
</dbReference>
<comment type="caution">
    <text evidence="1">The sequence shown here is derived from an EMBL/GenBank/DDBJ whole genome shotgun (WGS) entry which is preliminary data.</text>
</comment>
<sequence length="44" mass="5123">MSNKHEYYYANADSGHHHKYLINSLLEMIYSASPPSKINQNHAF</sequence>
<name>A0ABT5AX75_9CYAN</name>
<dbReference type="RefSeq" id="WP_271734294.1">
    <property type="nucleotide sequence ID" value="NZ_JANQDP010000186.1"/>
</dbReference>
<evidence type="ECO:0000313" key="1">
    <source>
        <dbReference type="EMBL" id="MDB9541026.1"/>
    </source>
</evidence>
<proteinExistence type="predicted"/>
<protein>
    <recommendedName>
        <fullName evidence="3">Maturase K</fullName>
    </recommendedName>
</protein>
<dbReference type="Proteomes" id="UP001212499">
    <property type="component" value="Unassembled WGS sequence"/>
</dbReference>
<organism evidence="1 2">
    <name type="scientific">Anabaenopsis arnoldii</name>
    <dbReference type="NCBI Taxonomy" id="2152938"/>
    <lineage>
        <taxon>Bacteria</taxon>
        <taxon>Bacillati</taxon>
        <taxon>Cyanobacteriota</taxon>
        <taxon>Cyanophyceae</taxon>
        <taxon>Nostocales</taxon>
        <taxon>Nodulariaceae</taxon>
        <taxon>Anabaenopsis</taxon>
    </lineage>
</organism>
<keyword evidence="2" id="KW-1185">Reference proteome</keyword>
<accession>A0ABT5AX75</accession>
<evidence type="ECO:0008006" key="3">
    <source>
        <dbReference type="Google" id="ProtNLM"/>
    </source>
</evidence>
<gene>
    <name evidence="1" type="ORF">PN457_15410</name>
</gene>
<evidence type="ECO:0000313" key="2">
    <source>
        <dbReference type="Proteomes" id="UP001212499"/>
    </source>
</evidence>
<reference evidence="1 2" key="1">
    <citation type="submission" date="2023-01" db="EMBL/GenBank/DDBJ databases">
        <title>Genomes from the Australian National Cyanobacteria Reference Collection.</title>
        <authorList>
            <person name="Willis A."/>
            <person name="Lee E.M.F."/>
        </authorList>
    </citation>
    <scope>NUCLEOTIDE SEQUENCE [LARGE SCALE GENOMIC DNA]</scope>
    <source>
        <strain evidence="1 2">CS-1033</strain>
    </source>
</reference>